<dbReference type="InterPro" id="IPR013519">
    <property type="entry name" value="Int_alpha_beta-p"/>
</dbReference>
<feature type="signal peptide" evidence="5">
    <location>
        <begin position="1"/>
        <end position="33"/>
    </location>
</feature>
<dbReference type="Proteomes" id="UP000419138">
    <property type="component" value="Unassembled WGS sequence"/>
</dbReference>
<dbReference type="EMBL" id="VCLA01000160">
    <property type="protein sequence ID" value="MQT02974.1"/>
    <property type="molecule type" value="Genomic_DNA"/>
</dbReference>
<keyword evidence="3" id="KW-0378">Hydrolase</keyword>
<sequence>MPAHPKAVKRTRTSVALAALTAAALTGGLLAVAAAPAAARADTAYDLNKDGYRDLVTAAPDATVAGAKKAGAVVVQYGSASGPGKRVILTQNSPGVPGTAEAGDRFGAAVAVADYDGDGHQDLFAGSPGESVGSDTGAGSLVVLWGAKSGPGKGVSIPEPDRYRDAHGRSFAVADFTGDGAADLALGGDDCWVHTVRGDGDRSIPQPMGGISADCYDGYGIDALTAVEDGGRSHLIVTGRGSGTLLFRGTSANGGLDHGHPLPSGSSVAVADFNRDGRMDAAIGDPDAPGGGTVSIVHGVVGGVSPATVIDQSSAGVPGTAEAGDRFGAAVWAGDITKDGHRELVIGTPGEDLGAASDAGQITVVRGTAAGLDTTGATAYTQSTQGVPGGSERGDRFGSAVLLADVTKDGYGDLAIGAEGENSSAGALTWLRGTSKGLTTSGALTVSAPAAGLSGAARFGALFTR</sequence>
<feature type="chain" id="PRO_5024856721" evidence="5">
    <location>
        <begin position="34"/>
        <end position="465"/>
    </location>
</feature>
<dbReference type="PANTHER" id="PTHR23221:SF7">
    <property type="entry name" value="PHOSPHATIDYLINOSITOL-GLYCAN-SPECIFIC PHOSPHOLIPASE D"/>
    <property type="match status" value="1"/>
</dbReference>
<evidence type="ECO:0000256" key="2">
    <source>
        <dbReference type="ARBA" id="ARBA00022737"/>
    </source>
</evidence>
<dbReference type="PROSITE" id="PS51470">
    <property type="entry name" value="FG_GAP"/>
    <property type="match status" value="2"/>
</dbReference>
<evidence type="ECO:0000256" key="1">
    <source>
        <dbReference type="ARBA" id="ARBA00022729"/>
    </source>
</evidence>
<dbReference type="OrthoDB" id="344301at2"/>
<keyword evidence="4" id="KW-0325">Glycoprotein</keyword>
<dbReference type="RefSeq" id="WP_153524552.1">
    <property type="nucleotide sequence ID" value="NZ_JBEPDZ010000002.1"/>
</dbReference>
<dbReference type="SMART" id="SM00191">
    <property type="entry name" value="Int_alpha"/>
    <property type="match status" value="5"/>
</dbReference>
<evidence type="ECO:0000313" key="7">
    <source>
        <dbReference type="Proteomes" id="UP000419138"/>
    </source>
</evidence>
<evidence type="ECO:0000256" key="4">
    <source>
        <dbReference type="ARBA" id="ARBA00023180"/>
    </source>
</evidence>
<dbReference type="Gene3D" id="2.130.10.130">
    <property type="entry name" value="Integrin alpha, N-terminal"/>
    <property type="match status" value="2"/>
</dbReference>
<accession>A0A646KKY6</accession>
<organism evidence="6 7">
    <name type="scientific">Streptomyces jumonjinensis</name>
    <dbReference type="NCBI Taxonomy" id="1945"/>
    <lineage>
        <taxon>Bacteria</taxon>
        <taxon>Bacillati</taxon>
        <taxon>Actinomycetota</taxon>
        <taxon>Actinomycetes</taxon>
        <taxon>Kitasatosporales</taxon>
        <taxon>Streptomycetaceae</taxon>
        <taxon>Streptomyces</taxon>
    </lineage>
</organism>
<comment type="caution">
    <text evidence="6">The sequence shown here is derived from an EMBL/GenBank/DDBJ whole genome shotgun (WGS) entry which is preliminary data.</text>
</comment>
<dbReference type="GO" id="GO:0016787">
    <property type="term" value="F:hydrolase activity"/>
    <property type="evidence" value="ECO:0007669"/>
    <property type="project" value="UniProtKB-KW"/>
</dbReference>
<dbReference type="Pfam" id="PF01839">
    <property type="entry name" value="FG-GAP"/>
    <property type="match status" value="5"/>
</dbReference>
<dbReference type="InterPro" id="IPR028994">
    <property type="entry name" value="Integrin_alpha_N"/>
</dbReference>
<protein>
    <submittedName>
        <fullName evidence="6">VCBS repeat-containing protein</fullName>
    </submittedName>
</protein>
<dbReference type="InterPro" id="IPR013517">
    <property type="entry name" value="FG-GAP"/>
</dbReference>
<keyword evidence="1 5" id="KW-0732">Signal</keyword>
<dbReference type="SUPFAM" id="SSF69318">
    <property type="entry name" value="Integrin alpha N-terminal domain"/>
    <property type="match status" value="2"/>
</dbReference>
<reference evidence="6 7" key="1">
    <citation type="submission" date="2019-05" db="EMBL/GenBank/DDBJ databases">
        <title>Comparative genomics and metabolomics analyses of clavulanic acid producing Streptomyces species provides insight into specialized metabolism and evolution of beta-lactam biosynthetic gene clusters.</title>
        <authorList>
            <person name="Moore M.A."/>
            <person name="Cruz-Morales P."/>
            <person name="Barona Gomez F."/>
            <person name="Kapil T."/>
        </authorList>
    </citation>
    <scope>NUCLEOTIDE SEQUENCE [LARGE SCALE GENOMIC DNA]</scope>
    <source>
        <strain evidence="6 7">NRRL 5741</strain>
    </source>
</reference>
<keyword evidence="7" id="KW-1185">Reference proteome</keyword>
<evidence type="ECO:0000256" key="5">
    <source>
        <dbReference type="SAM" id="SignalP"/>
    </source>
</evidence>
<evidence type="ECO:0000256" key="3">
    <source>
        <dbReference type="ARBA" id="ARBA00022801"/>
    </source>
</evidence>
<dbReference type="AlphaFoldDB" id="A0A646KKY6"/>
<name>A0A646KKY6_STRJU</name>
<gene>
    <name evidence="6" type="ORF">FF041_23120</name>
</gene>
<proteinExistence type="predicted"/>
<evidence type="ECO:0000313" key="6">
    <source>
        <dbReference type="EMBL" id="MQT02974.1"/>
    </source>
</evidence>
<dbReference type="PANTHER" id="PTHR23221">
    <property type="entry name" value="GLYCOSYLPHOSPHATIDYLINOSITOL PHOSPHOLIPASE D"/>
    <property type="match status" value="1"/>
</dbReference>
<keyword evidence="2" id="KW-0677">Repeat</keyword>